<proteinExistence type="predicted"/>
<keyword evidence="1" id="KW-0732">Signal</keyword>
<name>A0A0R2B9D0_9LACO</name>
<gene>
    <name evidence="3" type="ORF">FC34_GL001179</name>
</gene>
<dbReference type="InterPro" id="IPR009148">
    <property type="entry name" value="PcsB-like"/>
</dbReference>
<dbReference type="Pfam" id="PF05257">
    <property type="entry name" value="CHAP"/>
    <property type="match status" value="1"/>
</dbReference>
<dbReference type="PRINTS" id="PR01852">
    <property type="entry name" value="SIBAPROTEIN"/>
</dbReference>
<evidence type="ECO:0000256" key="1">
    <source>
        <dbReference type="SAM" id="SignalP"/>
    </source>
</evidence>
<dbReference type="InterPro" id="IPR038765">
    <property type="entry name" value="Papain-like_cys_pep_sf"/>
</dbReference>
<feature type="chain" id="PRO_5006415253" description="Peptidase C51 domain-containing protein" evidence="1">
    <location>
        <begin position="34"/>
        <end position="232"/>
    </location>
</feature>
<dbReference type="Gene3D" id="3.90.1720.10">
    <property type="entry name" value="endopeptidase domain like (from Nostoc punctiforme)"/>
    <property type="match status" value="1"/>
</dbReference>
<accession>A0A0R2B9D0</accession>
<dbReference type="PROSITE" id="PS50911">
    <property type="entry name" value="CHAP"/>
    <property type="match status" value="1"/>
</dbReference>
<evidence type="ECO:0000313" key="4">
    <source>
        <dbReference type="Proteomes" id="UP000051672"/>
    </source>
</evidence>
<dbReference type="AlphaFoldDB" id="A0A0R2B9D0"/>
<dbReference type="EMBL" id="AYZQ01000002">
    <property type="protein sequence ID" value="KRM72195.1"/>
    <property type="molecule type" value="Genomic_DNA"/>
</dbReference>
<keyword evidence="4" id="KW-1185">Reference proteome</keyword>
<sequence length="232" mass="24852">MKQSKKHLSAILAAALLGLAGLGFSTQSQSVSAAQAGEVVTVNYVPGYGIALWNSPQADHTFLGRTLGHGTAWKVFDVKTVNGNTWYNLGGDQWIDGKYTVDGQVSQAPSAPDHSNQANAYPWGQCTYYVKMVAPWVGSYWGNGNQWGASAKREGYTVNNTPAAGAVVSFAAGQLVGNWRADYTYGHVAYVKSYNAWNNTITITQGGMGFSNPTGPNTQTIGNAKAFTYIHR</sequence>
<reference evidence="3 4" key="1">
    <citation type="journal article" date="2015" name="Genome Announc.">
        <title>Expanding the biotechnology potential of lactobacilli through comparative genomics of 213 strains and associated genera.</title>
        <authorList>
            <person name="Sun Z."/>
            <person name="Harris H.M."/>
            <person name="McCann A."/>
            <person name="Guo C."/>
            <person name="Argimon S."/>
            <person name="Zhang W."/>
            <person name="Yang X."/>
            <person name="Jeffery I.B."/>
            <person name="Cooney J.C."/>
            <person name="Kagawa T.F."/>
            <person name="Liu W."/>
            <person name="Song Y."/>
            <person name="Salvetti E."/>
            <person name="Wrobel A."/>
            <person name="Rasinkangas P."/>
            <person name="Parkhill J."/>
            <person name="Rea M.C."/>
            <person name="O'Sullivan O."/>
            <person name="Ritari J."/>
            <person name="Douillard F.P."/>
            <person name="Paul Ross R."/>
            <person name="Yang R."/>
            <person name="Briner A.E."/>
            <person name="Felis G.E."/>
            <person name="de Vos W.M."/>
            <person name="Barrangou R."/>
            <person name="Klaenhammer T.R."/>
            <person name="Caufield P.W."/>
            <person name="Cui Y."/>
            <person name="Zhang H."/>
            <person name="O'Toole P.W."/>
        </authorList>
    </citation>
    <scope>NUCLEOTIDE SEQUENCE [LARGE SCALE GENOMIC DNA]</scope>
    <source>
        <strain evidence="3 4">DSM 23927</strain>
    </source>
</reference>
<comment type="caution">
    <text evidence="3">The sequence shown here is derived from an EMBL/GenBank/DDBJ whole genome shotgun (WGS) entry which is preliminary data.</text>
</comment>
<feature type="signal peptide" evidence="1">
    <location>
        <begin position="1"/>
        <end position="33"/>
    </location>
</feature>
<organism evidence="3 4">
    <name type="scientific">Lacticaseibacillus brantae DSM 23927</name>
    <dbReference type="NCBI Taxonomy" id="1423727"/>
    <lineage>
        <taxon>Bacteria</taxon>
        <taxon>Bacillati</taxon>
        <taxon>Bacillota</taxon>
        <taxon>Bacilli</taxon>
        <taxon>Lactobacillales</taxon>
        <taxon>Lactobacillaceae</taxon>
        <taxon>Lacticaseibacillus</taxon>
    </lineage>
</organism>
<dbReference type="SUPFAM" id="SSF54001">
    <property type="entry name" value="Cysteine proteinases"/>
    <property type="match status" value="1"/>
</dbReference>
<dbReference type="PATRIC" id="fig|1423727.3.peg.1198"/>
<protein>
    <recommendedName>
        <fullName evidence="2">Peptidase C51 domain-containing protein</fullName>
    </recommendedName>
</protein>
<dbReference type="STRING" id="1423727.FC34_GL001179"/>
<feature type="domain" description="Peptidase C51" evidence="2">
    <location>
        <begin position="101"/>
        <end position="231"/>
    </location>
</feature>
<dbReference type="Proteomes" id="UP000051672">
    <property type="component" value="Unassembled WGS sequence"/>
</dbReference>
<evidence type="ECO:0000313" key="3">
    <source>
        <dbReference type="EMBL" id="KRM72195.1"/>
    </source>
</evidence>
<dbReference type="InterPro" id="IPR007921">
    <property type="entry name" value="CHAP_dom"/>
</dbReference>
<evidence type="ECO:0000259" key="2">
    <source>
        <dbReference type="PROSITE" id="PS50911"/>
    </source>
</evidence>